<proteinExistence type="predicted"/>
<name>A0A0B0MM65_GOSAR</name>
<dbReference type="EMBL" id="JRRC01334105">
    <property type="protein sequence ID" value="KHG03203.1"/>
    <property type="molecule type" value="Genomic_DNA"/>
</dbReference>
<keyword evidence="2" id="KW-1185">Reference proteome</keyword>
<sequence length="30" mass="3769">MYKLRFICLVNSHENNRHHKHIVTYTINMR</sequence>
<dbReference type="Proteomes" id="UP000032142">
    <property type="component" value="Unassembled WGS sequence"/>
</dbReference>
<evidence type="ECO:0000313" key="2">
    <source>
        <dbReference type="Proteomes" id="UP000032142"/>
    </source>
</evidence>
<accession>A0A0B0MM65</accession>
<comment type="caution">
    <text evidence="1">The sequence shown here is derived from an EMBL/GenBank/DDBJ whole genome shotgun (WGS) entry which is preliminary data.</text>
</comment>
<gene>
    <name evidence="1" type="ORF">F383_27162</name>
</gene>
<organism evidence="1 2">
    <name type="scientific">Gossypium arboreum</name>
    <name type="common">Tree cotton</name>
    <name type="synonym">Gossypium nanking</name>
    <dbReference type="NCBI Taxonomy" id="29729"/>
    <lineage>
        <taxon>Eukaryota</taxon>
        <taxon>Viridiplantae</taxon>
        <taxon>Streptophyta</taxon>
        <taxon>Embryophyta</taxon>
        <taxon>Tracheophyta</taxon>
        <taxon>Spermatophyta</taxon>
        <taxon>Magnoliopsida</taxon>
        <taxon>eudicotyledons</taxon>
        <taxon>Gunneridae</taxon>
        <taxon>Pentapetalae</taxon>
        <taxon>rosids</taxon>
        <taxon>malvids</taxon>
        <taxon>Malvales</taxon>
        <taxon>Malvaceae</taxon>
        <taxon>Malvoideae</taxon>
        <taxon>Gossypium</taxon>
    </lineage>
</organism>
<protein>
    <submittedName>
        <fullName evidence="1">Uncharacterized protein</fullName>
    </submittedName>
</protein>
<reference evidence="2" key="1">
    <citation type="submission" date="2014-09" db="EMBL/GenBank/DDBJ databases">
        <authorList>
            <person name="Mudge J."/>
            <person name="Ramaraj T."/>
            <person name="Lindquist I.E."/>
            <person name="Bharti A.K."/>
            <person name="Sundararajan A."/>
            <person name="Cameron C.T."/>
            <person name="Woodward J.E."/>
            <person name="May G.D."/>
            <person name="Brubaker C."/>
            <person name="Broadhvest J."/>
            <person name="Wilkins T.A."/>
        </authorList>
    </citation>
    <scope>NUCLEOTIDE SEQUENCE</scope>
    <source>
        <strain evidence="2">cv. AKA8401</strain>
    </source>
</reference>
<dbReference type="AlphaFoldDB" id="A0A0B0MM65"/>
<evidence type="ECO:0000313" key="1">
    <source>
        <dbReference type="EMBL" id="KHG03203.1"/>
    </source>
</evidence>